<reference evidence="2 3" key="1">
    <citation type="journal article" date="2014" name="ISME J.">
        <title>Adaptation of an abundant Roseobacter RCA organism to pelagic systems revealed by genomic and transcriptomic analyses.</title>
        <authorList>
            <person name="Voget S."/>
            <person name="Wemheuer B."/>
            <person name="Brinkhoff T."/>
            <person name="Vollmers J."/>
            <person name="Dietrich S."/>
            <person name="Giebel H.A."/>
            <person name="Beardsley C."/>
            <person name="Sardemann C."/>
            <person name="Bakenhus I."/>
            <person name="Billerbeck S."/>
            <person name="Daniel R."/>
            <person name="Simon M."/>
        </authorList>
    </citation>
    <scope>NUCLEOTIDE SEQUENCE [LARGE SCALE GENOMIC DNA]</scope>
    <source>
        <strain evidence="2 3">RCA23</strain>
    </source>
</reference>
<sequence length="161" mass="17244">MKNFLLSLGLAVLAMGAQAETKLSQAHVNSMACLENMGQNTSWGQCLGLIFEPCVSLEVASDAHLACLQSEREGWTATMRLLQEDVTEAITVKSAEDLAGILSGWINYVSQKCQAEGDPEGKPRLAAKQLGCQITELVGLSGEYAACLEGRSTADYCVLKE</sequence>
<keyword evidence="1" id="KW-0732">Signal</keyword>
<evidence type="ECO:0008006" key="4">
    <source>
        <dbReference type="Google" id="ProtNLM"/>
    </source>
</evidence>
<evidence type="ECO:0000256" key="1">
    <source>
        <dbReference type="SAM" id="SignalP"/>
    </source>
</evidence>
<dbReference type="Proteomes" id="UP000028680">
    <property type="component" value="Chromosome"/>
</dbReference>
<evidence type="ECO:0000313" key="3">
    <source>
        <dbReference type="Proteomes" id="UP000028680"/>
    </source>
</evidence>
<dbReference type="GeneID" id="93367550"/>
<dbReference type="KEGG" id="ptp:RCA23_c13460"/>
<accession>A0AAN0VI97</accession>
<organism evidence="2 3">
    <name type="scientific">Planktomarina temperata RCA23</name>
    <dbReference type="NCBI Taxonomy" id="666509"/>
    <lineage>
        <taxon>Bacteria</taxon>
        <taxon>Pseudomonadati</taxon>
        <taxon>Pseudomonadota</taxon>
        <taxon>Alphaproteobacteria</taxon>
        <taxon>Rhodobacterales</taxon>
        <taxon>Paracoccaceae</taxon>
        <taxon>Planktomarina</taxon>
    </lineage>
</organism>
<gene>
    <name evidence="2" type="ORF">RCA23_c13460</name>
</gene>
<feature type="signal peptide" evidence="1">
    <location>
        <begin position="1"/>
        <end position="19"/>
    </location>
</feature>
<proteinExistence type="predicted"/>
<protein>
    <recommendedName>
        <fullName evidence="4">Lysozyme inhibitor LprI N-terminal domain-containing protein</fullName>
    </recommendedName>
</protein>
<name>A0AAN0VI97_9RHOB</name>
<keyword evidence="3" id="KW-1185">Reference proteome</keyword>
<dbReference type="RefSeq" id="WP_044049683.1">
    <property type="nucleotide sequence ID" value="NZ_CP003984.1"/>
</dbReference>
<dbReference type="EMBL" id="CP003984">
    <property type="protein sequence ID" value="AII86889.1"/>
    <property type="molecule type" value="Genomic_DNA"/>
</dbReference>
<dbReference type="AlphaFoldDB" id="A0AAN0VI97"/>
<evidence type="ECO:0000313" key="2">
    <source>
        <dbReference type="EMBL" id="AII86889.1"/>
    </source>
</evidence>
<feature type="chain" id="PRO_5042933109" description="Lysozyme inhibitor LprI N-terminal domain-containing protein" evidence="1">
    <location>
        <begin position="20"/>
        <end position="161"/>
    </location>
</feature>